<keyword evidence="5" id="KW-1185">Reference proteome</keyword>
<reference evidence="5" key="1">
    <citation type="journal article" date="2019" name="Int. J. Syst. Evol. Microbiol.">
        <title>The Global Catalogue of Microorganisms (GCM) 10K type strain sequencing project: providing services to taxonomists for standard genome sequencing and annotation.</title>
        <authorList>
            <consortium name="The Broad Institute Genomics Platform"/>
            <consortium name="The Broad Institute Genome Sequencing Center for Infectious Disease"/>
            <person name="Wu L."/>
            <person name="Ma J."/>
        </authorList>
    </citation>
    <scope>NUCLEOTIDE SEQUENCE [LARGE SCALE GENOMIC DNA]</scope>
    <source>
        <strain evidence="5">CGMCC 4.5798</strain>
    </source>
</reference>
<dbReference type="PROSITE" id="PS51186">
    <property type="entry name" value="GNAT"/>
    <property type="match status" value="1"/>
</dbReference>
<dbReference type="EMBL" id="JBHSMZ010000004">
    <property type="protein sequence ID" value="MFC5548105.1"/>
    <property type="molecule type" value="Genomic_DNA"/>
</dbReference>
<dbReference type="InterPro" id="IPR000182">
    <property type="entry name" value="GNAT_dom"/>
</dbReference>
<dbReference type="Proteomes" id="UP001596086">
    <property type="component" value="Unassembled WGS sequence"/>
</dbReference>
<dbReference type="PANTHER" id="PTHR43420:SF47">
    <property type="entry name" value="N-ACETYLTRANSFERASE DOMAIN-CONTAINING PROTEIN"/>
    <property type="match status" value="1"/>
</dbReference>
<evidence type="ECO:0000256" key="1">
    <source>
        <dbReference type="ARBA" id="ARBA00022679"/>
    </source>
</evidence>
<dbReference type="Pfam" id="PF00583">
    <property type="entry name" value="Acetyltransf_1"/>
    <property type="match status" value="1"/>
</dbReference>
<evidence type="ECO:0000313" key="5">
    <source>
        <dbReference type="Proteomes" id="UP001596086"/>
    </source>
</evidence>
<dbReference type="PANTHER" id="PTHR43420">
    <property type="entry name" value="ACETYLTRANSFERASE"/>
    <property type="match status" value="1"/>
</dbReference>
<keyword evidence="1" id="KW-0808">Transferase</keyword>
<evidence type="ECO:0000313" key="4">
    <source>
        <dbReference type="EMBL" id="MFC5548105.1"/>
    </source>
</evidence>
<sequence length="156" mass="17042">MTIHRYRRELAQPLADIAIQPYVLRTFRSRADVPALHALLQDSYAARGASLGPCDEWWQILSSDAEFDVRMVFLAETPAGALAAAGIAWNSGFVKDLAVAPAYRRQGLGTALMAHICRTFERQGAHAVDLKVEAGNQAAIALYEAMGMRRVETLAA</sequence>
<proteinExistence type="predicted"/>
<dbReference type="SUPFAM" id="SSF55729">
    <property type="entry name" value="Acyl-CoA N-acyltransferases (Nat)"/>
    <property type="match status" value="1"/>
</dbReference>
<gene>
    <name evidence="4" type="ORF">ACFPO9_06215</name>
</gene>
<dbReference type="InterPro" id="IPR050680">
    <property type="entry name" value="YpeA/RimI_acetyltransf"/>
</dbReference>
<dbReference type="CDD" id="cd04301">
    <property type="entry name" value="NAT_SF"/>
    <property type="match status" value="1"/>
</dbReference>
<organism evidence="4 5">
    <name type="scientific">Massilia aerilata</name>
    <dbReference type="NCBI Taxonomy" id="453817"/>
    <lineage>
        <taxon>Bacteria</taxon>
        <taxon>Pseudomonadati</taxon>
        <taxon>Pseudomonadota</taxon>
        <taxon>Betaproteobacteria</taxon>
        <taxon>Burkholderiales</taxon>
        <taxon>Oxalobacteraceae</taxon>
        <taxon>Telluria group</taxon>
        <taxon>Massilia</taxon>
    </lineage>
</organism>
<comment type="caution">
    <text evidence="4">The sequence shown here is derived from an EMBL/GenBank/DDBJ whole genome shotgun (WGS) entry which is preliminary data.</text>
</comment>
<accession>A0ABW0RWY9</accession>
<evidence type="ECO:0000256" key="2">
    <source>
        <dbReference type="ARBA" id="ARBA00023315"/>
    </source>
</evidence>
<evidence type="ECO:0000259" key="3">
    <source>
        <dbReference type="PROSITE" id="PS51186"/>
    </source>
</evidence>
<feature type="domain" description="N-acetyltransferase" evidence="3">
    <location>
        <begin position="22"/>
        <end position="156"/>
    </location>
</feature>
<dbReference type="RefSeq" id="WP_379768503.1">
    <property type="nucleotide sequence ID" value="NZ_JBHSMZ010000004.1"/>
</dbReference>
<dbReference type="Gene3D" id="3.40.630.30">
    <property type="match status" value="1"/>
</dbReference>
<dbReference type="InterPro" id="IPR016181">
    <property type="entry name" value="Acyl_CoA_acyltransferase"/>
</dbReference>
<name>A0ABW0RWY9_9BURK</name>
<keyword evidence="2" id="KW-0012">Acyltransferase</keyword>
<protein>
    <submittedName>
        <fullName evidence="4">GNAT family N-acetyltransferase</fullName>
    </submittedName>
</protein>